<evidence type="ECO:0000256" key="1">
    <source>
        <dbReference type="SAM" id="MobiDB-lite"/>
    </source>
</evidence>
<dbReference type="HOGENOM" id="CLU_1012436_0_0_1"/>
<dbReference type="Proteomes" id="UP000001067">
    <property type="component" value="Unassembled WGS sequence"/>
</dbReference>
<reference evidence="3 4" key="1">
    <citation type="journal article" date="2010" name="Genome Biol.">
        <title>A first genome assembly of the barley fungal pathogen Pyrenophora teres f. teres.</title>
        <authorList>
            <person name="Ellwood S.R."/>
            <person name="Liu Z."/>
            <person name="Syme R.A."/>
            <person name="Lai Z."/>
            <person name="Hane J.K."/>
            <person name="Keiper F."/>
            <person name="Moffat C.S."/>
            <person name="Oliver R.P."/>
            <person name="Friesen T.L."/>
        </authorList>
    </citation>
    <scope>NUCLEOTIDE SEQUENCE [LARGE SCALE GENOMIC DNA]</scope>
    <source>
        <strain evidence="3 4">0-1</strain>
    </source>
</reference>
<dbReference type="OrthoDB" id="2890403at2759"/>
<evidence type="ECO:0000313" key="4">
    <source>
        <dbReference type="Proteomes" id="UP000001067"/>
    </source>
</evidence>
<feature type="compositionally biased region" description="Polar residues" evidence="1">
    <location>
        <begin position="158"/>
        <end position="194"/>
    </location>
</feature>
<protein>
    <submittedName>
        <fullName evidence="3">Uncharacterized protein</fullName>
    </submittedName>
</protein>
<gene>
    <name evidence="3" type="ORF">PTT_18961</name>
</gene>
<dbReference type="KEGG" id="pte:PTT_18961"/>
<feature type="chain" id="PRO_5003181857" evidence="2">
    <location>
        <begin position="18"/>
        <end position="280"/>
    </location>
</feature>
<accession>E3S7W1</accession>
<dbReference type="EMBL" id="GL537631">
    <property type="protein sequence ID" value="EFQ85938.1"/>
    <property type="molecule type" value="Genomic_DNA"/>
</dbReference>
<sequence>MLQSTILITLLAGSVIAAPLAEGSVKTTTECTSLTASSTPIDEGYGPTLASQPVQSAPTSASIIPSVTVAPEVPSTPVPDDDDEPAIFVSYTFSWSSEWDAATFTERFYPSTLPTPKSSLMPITTPASIPTGAPEVPNTPLPAETTCTEEEEEEAQKTRTPLDTATPSASPSTIPTDADSTFSSPNPTGNSTLPTAPPRPTSTGSPDEYEGEDYGYGYGHPRPSGKWPFMHQPSGGLYHPTGGLHRPMRPSPSSTTCTEETEATSTMQTSVRPTLTAGGY</sequence>
<evidence type="ECO:0000256" key="2">
    <source>
        <dbReference type="SAM" id="SignalP"/>
    </source>
</evidence>
<feature type="compositionally biased region" description="Polar residues" evidence="1">
    <location>
        <begin position="112"/>
        <end position="128"/>
    </location>
</feature>
<evidence type="ECO:0000313" key="3">
    <source>
        <dbReference type="EMBL" id="EFQ85938.1"/>
    </source>
</evidence>
<proteinExistence type="predicted"/>
<organism evidence="4">
    <name type="scientific">Pyrenophora teres f. teres (strain 0-1)</name>
    <name type="common">Barley net blotch fungus</name>
    <name type="synonym">Drechslera teres f. teres</name>
    <dbReference type="NCBI Taxonomy" id="861557"/>
    <lineage>
        <taxon>Eukaryota</taxon>
        <taxon>Fungi</taxon>
        <taxon>Dikarya</taxon>
        <taxon>Ascomycota</taxon>
        <taxon>Pezizomycotina</taxon>
        <taxon>Dothideomycetes</taxon>
        <taxon>Pleosporomycetidae</taxon>
        <taxon>Pleosporales</taxon>
        <taxon>Pleosporineae</taxon>
        <taxon>Pleosporaceae</taxon>
        <taxon>Pyrenophora</taxon>
    </lineage>
</organism>
<keyword evidence="2" id="KW-0732">Signal</keyword>
<feature type="region of interest" description="Disordered" evidence="1">
    <location>
        <begin position="112"/>
        <end position="280"/>
    </location>
</feature>
<keyword evidence="4" id="KW-1185">Reference proteome</keyword>
<name>E3S7W1_PYRTT</name>
<feature type="compositionally biased region" description="Low complexity" evidence="1">
    <location>
        <begin position="253"/>
        <end position="266"/>
    </location>
</feature>
<feature type="signal peptide" evidence="2">
    <location>
        <begin position="1"/>
        <end position="17"/>
    </location>
</feature>
<dbReference type="AlphaFoldDB" id="E3S7W1"/>